<evidence type="ECO:0000313" key="3">
    <source>
        <dbReference type="Proteomes" id="UP001314205"/>
    </source>
</evidence>
<dbReference type="InterPro" id="IPR015819">
    <property type="entry name" value="Lipid_transp_b-sht_shell"/>
</dbReference>
<gene>
    <name evidence="2" type="ORF">PARMNEM_LOCUS10465</name>
</gene>
<evidence type="ECO:0000256" key="1">
    <source>
        <dbReference type="SAM" id="SignalP"/>
    </source>
</evidence>
<protein>
    <submittedName>
        <fullName evidence="2">Uncharacterized protein</fullName>
    </submittedName>
</protein>
<dbReference type="EMBL" id="CAVLGL010000085">
    <property type="protein sequence ID" value="CAK1590046.1"/>
    <property type="molecule type" value="Genomic_DNA"/>
</dbReference>
<keyword evidence="3" id="KW-1185">Reference proteome</keyword>
<dbReference type="SUPFAM" id="SSF56968">
    <property type="entry name" value="Lipovitellin-phosvitin complex, beta-sheet shell regions"/>
    <property type="match status" value="1"/>
</dbReference>
<feature type="signal peptide" evidence="1">
    <location>
        <begin position="1"/>
        <end position="19"/>
    </location>
</feature>
<feature type="chain" id="PRO_5043931535" evidence="1">
    <location>
        <begin position="20"/>
        <end position="246"/>
    </location>
</feature>
<comment type="caution">
    <text evidence="2">The sequence shown here is derived from an EMBL/GenBank/DDBJ whole genome shotgun (WGS) entry which is preliminary data.</text>
</comment>
<name>A0AAV1L433_9NEOP</name>
<sequence>MDHRVLFCFTVAFASFVLASRKQKEEQPNEHYYDDYYDYTYDDRVSDKENVVKTLQNYNITTSTSKPATYEVTEIVVDIPNTSTKIGPVISNYTTPRPLNNASVSDNNVPNTTGTPASFNNNNKPNNGFIEEATFNNDNESVAKAKKNYFSILHIKAEYDNTPNIPLNSGFYNNVYHKPGFKDYILNIKKGIVNGFHRLFNRKHGHDETHEFSTEGDHETVVHKFFAKSSENFKPIVRHDVDDEYD</sequence>
<accession>A0AAV1L433</accession>
<proteinExistence type="predicted"/>
<evidence type="ECO:0000313" key="2">
    <source>
        <dbReference type="EMBL" id="CAK1590046.1"/>
    </source>
</evidence>
<reference evidence="2 3" key="1">
    <citation type="submission" date="2023-11" db="EMBL/GenBank/DDBJ databases">
        <authorList>
            <person name="Hedman E."/>
            <person name="Englund M."/>
            <person name="Stromberg M."/>
            <person name="Nyberg Akerstrom W."/>
            <person name="Nylinder S."/>
            <person name="Jareborg N."/>
            <person name="Kallberg Y."/>
            <person name="Kronander E."/>
        </authorList>
    </citation>
    <scope>NUCLEOTIDE SEQUENCE [LARGE SCALE GENOMIC DNA]</scope>
</reference>
<dbReference type="AlphaFoldDB" id="A0AAV1L433"/>
<keyword evidence="1" id="KW-0732">Signal</keyword>
<dbReference type="Proteomes" id="UP001314205">
    <property type="component" value="Unassembled WGS sequence"/>
</dbReference>
<organism evidence="2 3">
    <name type="scientific">Parnassius mnemosyne</name>
    <name type="common">clouded apollo</name>
    <dbReference type="NCBI Taxonomy" id="213953"/>
    <lineage>
        <taxon>Eukaryota</taxon>
        <taxon>Metazoa</taxon>
        <taxon>Ecdysozoa</taxon>
        <taxon>Arthropoda</taxon>
        <taxon>Hexapoda</taxon>
        <taxon>Insecta</taxon>
        <taxon>Pterygota</taxon>
        <taxon>Neoptera</taxon>
        <taxon>Endopterygota</taxon>
        <taxon>Lepidoptera</taxon>
        <taxon>Glossata</taxon>
        <taxon>Ditrysia</taxon>
        <taxon>Papilionoidea</taxon>
        <taxon>Papilionidae</taxon>
        <taxon>Parnassiinae</taxon>
        <taxon>Parnassini</taxon>
        <taxon>Parnassius</taxon>
        <taxon>Driopa</taxon>
    </lineage>
</organism>
<dbReference type="GO" id="GO:0005319">
    <property type="term" value="F:lipid transporter activity"/>
    <property type="evidence" value="ECO:0007669"/>
    <property type="project" value="InterPro"/>
</dbReference>